<feature type="signal peptide" evidence="5">
    <location>
        <begin position="1"/>
        <end position="20"/>
    </location>
</feature>
<dbReference type="RefSeq" id="WP_014259270.1">
    <property type="nucleotide sequence ID" value="NC_016629.1"/>
</dbReference>
<feature type="domain" description="Solute-binding protein family 3/N-terminal" evidence="6">
    <location>
        <begin position="39"/>
        <end position="257"/>
    </location>
</feature>
<dbReference type="GO" id="GO:0030313">
    <property type="term" value="C:cell envelope"/>
    <property type="evidence" value="ECO:0007669"/>
    <property type="project" value="UniProtKB-SubCell"/>
</dbReference>
<sequence precursor="true">MNMRHLLTTILLTLTLAALATGCGSDEQTALERVKQSGKISFAMSGGYPPFNFYNEQNELVGFDMDVANQVAKRLGVQFIPVTTEWSGIIEGLRSGAYDGILGSMAVTPERQKVVDFSSPYYYSGAQLVVRQDASYQSPDELKGKIVGVVTGTTFEQDAKQLGAGDVRLYKDDNQTLLELDNGVVDAVITDRVVGVNAQSGNRFNVRLLGSPLRSEDIAVVFKKNAGGLREAVNAILATMHEDGTLRSISRKWLDADVTTK</sequence>
<dbReference type="Gene3D" id="3.40.190.10">
    <property type="entry name" value="Periplasmic binding protein-like II"/>
    <property type="match status" value="2"/>
</dbReference>
<dbReference type="InterPro" id="IPR018313">
    <property type="entry name" value="SBP_3_CS"/>
</dbReference>
<dbReference type="EMBL" id="CP003221">
    <property type="protein sequence ID" value="EGJ49462.1"/>
    <property type="molecule type" value="Genomic_DNA"/>
</dbReference>
<dbReference type="AlphaFoldDB" id="F3YXL8"/>
<evidence type="ECO:0000256" key="4">
    <source>
        <dbReference type="RuleBase" id="RU003744"/>
    </source>
</evidence>
<dbReference type="HOGENOM" id="CLU_019602_18_2_7"/>
<dbReference type="CDD" id="cd13713">
    <property type="entry name" value="PBP2_Cystine_like_1"/>
    <property type="match status" value="1"/>
</dbReference>
<dbReference type="Pfam" id="PF00497">
    <property type="entry name" value="SBP_bac_3"/>
    <property type="match status" value="1"/>
</dbReference>
<dbReference type="PANTHER" id="PTHR35936:SF19">
    <property type="entry name" value="AMINO-ACID-BINDING PROTEIN YXEM-RELATED"/>
    <property type="match status" value="1"/>
</dbReference>
<organism evidence="8 9">
    <name type="scientific">Desulfocurvibacter africanus subsp. africanus str. Walvis Bay</name>
    <dbReference type="NCBI Taxonomy" id="690850"/>
    <lineage>
        <taxon>Bacteria</taxon>
        <taxon>Pseudomonadati</taxon>
        <taxon>Thermodesulfobacteriota</taxon>
        <taxon>Desulfovibrionia</taxon>
        <taxon>Desulfovibrionales</taxon>
        <taxon>Desulfovibrionaceae</taxon>
        <taxon>Desulfocurvibacter</taxon>
    </lineage>
</organism>
<evidence type="ECO:0000256" key="5">
    <source>
        <dbReference type="SAM" id="SignalP"/>
    </source>
</evidence>
<dbReference type="PROSITE" id="PS51257">
    <property type="entry name" value="PROKAR_LIPOPROTEIN"/>
    <property type="match status" value="1"/>
</dbReference>
<reference evidence="8 9" key="1">
    <citation type="journal article" date="2011" name="J. Bacteriol.">
        <title>Genome sequence of the mercury-methylating and pleomorphic Desulfovibrio africanus Strain Walvis Bay.</title>
        <authorList>
            <person name="Brown S.D."/>
            <person name="Wall J.D."/>
            <person name="Kucken A.M."/>
            <person name="Gilmour C.C."/>
            <person name="Podar M."/>
            <person name="Brandt C.C."/>
            <person name="Teshima H."/>
            <person name="Detter J.C."/>
            <person name="Han C.S."/>
            <person name="Land M.L."/>
            <person name="Lucas S."/>
            <person name="Han J."/>
            <person name="Pennacchio L."/>
            <person name="Nolan M."/>
            <person name="Pitluck S."/>
            <person name="Woyke T."/>
            <person name="Goodwin L."/>
            <person name="Palumbo A.V."/>
            <person name="Elias D.A."/>
        </authorList>
    </citation>
    <scope>NUCLEOTIDE SEQUENCE [LARGE SCALE GENOMIC DNA]</scope>
    <source>
        <strain evidence="8 9">Walvis Bay</strain>
    </source>
</reference>
<evidence type="ECO:0000256" key="1">
    <source>
        <dbReference type="ARBA" id="ARBA00004196"/>
    </source>
</evidence>
<evidence type="ECO:0000256" key="3">
    <source>
        <dbReference type="ARBA" id="ARBA00022729"/>
    </source>
</evidence>
<evidence type="ECO:0000259" key="6">
    <source>
        <dbReference type="SMART" id="SM00062"/>
    </source>
</evidence>
<evidence type="ECO:0000313" key="8">
    <source>
        <dbReference type="EMBL" id="EGJ49462.1"/>
    </source>
</evidence>
<accession>F3YXL8</accession>
<dbReference type="PANTHER" id="PTHR35936">
    <property type="entry name" value="MEMBRANE-BOUND LYTIC MUREIN TRANSGLYCOSYLASE F"/>
    <property type="match status" value="1"/>
</dbReference>
<dbReference type="SMART" id="SM00079">
    <property type="entry name" value="PBPe"/>
    <property type="match status" value="1"/>
</dbReference>
<keyword evidence="9" id="KW-1185">Reference proteome</keyword>
<dbReference type="KEGG" id="daf:Desaf_1119"/>
<feature type="domain" description="Ionotropic glutamate receptor C-terminal" evidence="7">
    <location>
        <begin position="39"/>
        <end position="256"/>
    </location>
</feature>
<comment type="similarity">
    <text evidence="2 4">Belongs to the bacterial solute-binding protein 3 family.</text>
</comment>
<dbReference type="GO" id="GO:0015276">
    <property type="term" value="F:ligand-gated monoatomic ion channel activity"/>
    <property type="evidence" value="ECO:0007669"/>
    <property type="project" value="InterPro"/>
</dbReference>
<dbReference type="eggNOG" id="COG0834">
    <property type="taxonomic scope" value="Bacteria"/>
</dbReference>
<dbReference type="SUPFAM" id="SSF53850">
    <property type="entry name" value="Periplasmic binding protein-like II"/>
    <property type="match status" value="1"/>
</dbReference>
<dbReference type="InterPro" id="IPR001638">
    <property type="entry name" value="Solute-binding_3/MltF_N"/>
</dbReference>
<gene>
    <name evidence="8" type="ORF">Desaf_1119</name>
</gene>
<evidence type="ECO:0000259" key="7">
    <source>
        <dbReference type="SMART" id="SM00079"/>
    </source>
</evidence>
<feature type="chain" id="PRO_5003303264" evidence="5">
    <location>
        <begin position="21"/>
        <end position="261"/>
    </location>
</feature>
<dbReference type="STRING" id="690850.Desaf_1119"/>
<protein>
    <submittedName>
        <fullName evidence="8">ABC-type transporter, periplasmic subunit family 3</fullName>
    </submittedName>
</protein>
<dbReference type="InterPro" id="IPR001320">
    <property type="entry name" value="Iontro_rcpt_C"/>
</dbReference>
<name>F3YXL8_DESAF</name>
<dbReference type="GO" id="GO:0016020">
    <property type="term" value="C:membrane"/>
    <property type="evidence" value="ECO:0007669"/>
    <property type="project" value="InterPro"/>
</dbReference>
<evidence type="ECO:0000256" key="2">
    <source>
        <dbReference type="ARBA" id="ARBA00010333"/>
    </source>
</evidence>
<evidence type="ECO:0000313" key="9">
    <source>
        <dbReference type="Proteomes" id="UP000007844"/>
    </source>
</evidence>
<keyword evidence="3 5" id="KW-0732">Signal</keyword>
<comment type="subcellular location">
    <subcellularLocation>
        <location evidence="1">Cell envelope</location>
    </subcellularLocation>
</comment>
<dbReference type="Proteomes" id="UP000007844">
    <property type="component" value="Chromosome"/>
</dbReference>
<dbReference type="SMART" id="SM00062">
    <property type="entry name" value="PBPb"/>
    <property type="match status" value="1"/>
</dbReference>
<proteinExistence type="inferred from homology"/>
<dbReference type="PROSITE" id="PS01039">
    <property type="entry name" value="SBP_BACTERIAL_3"/>
    <property type="match status" value="1"/>
</dbReference>